<dbReference type="CDD" id="cd00317">
    <property type="entry name" value="cyclophilin"/>
    <property type="match status" value="1"/>
</dbReference>
<feature type="signal peptide" evidence="3">
    <location>
        <begin position="1"/>
        <end position="26"/>
    </location>
</feature>
<evidence type="ECO:0000313" key="5">
    <source>
        <dbReference type="EMBL" id="GLI93478.1"/>
    </source>
</evidence>
<evidence type="ECO:0000259" key="4">
    <source>
        <dbReference type="PROSITE" id="PS50072"/>
    </source>
</evidence>
<dbReference type="Proteomes" id="UP001144323">
    <property type="component" value="Unassembled WGS sequence"/>
</dbReference>
<accession>A0A9W6GUR5</accession>
<evidence type="ECO:0000256" key="1">
    <source>
        <dbReference type="ARBA" id="ARBA00023110"/>
    </source>
</evidence>
<sequence length="184" mass="20316">MKFTRRMLLAAVAFSAALGTASIARAEDKLLYIDTKDGRITIKLRPDIAPKHVERIERLAKEHFYDNIAFHRVIEGFMAQGGDPDGTGMGSSRYPDLKAEFSSEPFKRGTVAMARQPGDKDSANSQFFICFAETPQLNGKYTIWGEVVSGMDVVDKIKKGDKANNGAVENPDRMLKVRVAGDES</sequence>
<dbReference type="InterPro" id="IPR029000">
    <property type="entry name" value="Cyclophilin-like_dom_sf"/>
</dbReference>
<proteinExistence type="inferred from homology"/>
<dbReference type="Pfam" id="PF00160">
    <property type="entry name" value="Pro_isomerase"/>
    <property type="match status" value="1"/>
</dbReference>
<dbReference type="PROSITE" id="PS50072">
    <property type="entry name" value="CSA_PPIASE_2"/>
    <property type="match status" value="1"/>
</dbReference>
<dbReference type="PRINTS" id="PR00153">
    <property type="entry name" value="CSAPPISMRASE"/>
</dbReference>
<keyword evidence="1 3" id="KW-0697">Rotamase</keyword>
<evidence type="ECO:0000256" key="3">
    <source>
        <dbReference type="RuleBase" id="RU363019"/>
    </source>
</evidence>
<feature type="domain" description="PPIase cyclophilin-type" evidence="4">
    <location>
        <begin position="38"/>
        <end position="182"/>
    </location>
</feature>
<dbReference type="GO" id="GO:0003755">
    <property type="term" value="F:peptidyl-prolyl cis-trans isomerase activity"/>
    <property type="evidence" value="ECO:0007669"/>
    <property type="project" value="UniProtKB-UniRule"/>
</dbReference>
<dbReference type="EC" id="5.2.1.8" evidence="3"/>
<dbReference type="PANTHER" id="PTHR45625:SF4">
    <property type="entry name" value="PEPTIDYLPROLYL ISOMERASE DOMAIN AND WD REPEAT-CONTAINING PROTEIN 1"/>
    <property type="match status" value="1"/>
</dbReference>
<keyword evidence="3" id="KW-0732">Signal</keyword>
<comment type="caution">
    <text evidence="5">The sequence shown here is derived from an EMBL/GenBank/DDBJ whole genome shotgun (WGS) entry which is preliminary data.</text>
</comment>
<protein>
    <recommendedName>
        <fullName evidence="3">Peptidyl-prolyl cis-trans isomerase</fullName>
        <shortName evidence="3">PPIase</shortName>
        <ecNumber evidence="3">5.2.1.8</ecNumber>
    </recommendedName>
</protein>
<dbReference type="Gene3D" id="2.40.100.10">
    <property type="entry name" value="Cyclophilin-like"/>
    <property type="match status" value="1"/>
</dbReference>
<dbReference type="SUPFAM" id="SSF50891">
    <property type="entry name" value="Cyclophilin-like"/>
    <property type="match status" value="1"/>
</dbReference>
<dbReference type="AlphaFoldDB" id="A0A9W6GUR5"/>
<comment type="function">
    <text evidence="3">PPIases accelerate the folding of proteins. It catalyzes the cis-trans isomerization of proline imidic peptide bonds in oligopeptides.</text>
</comment>
<dbReference type="EMBL" id="BSEC01000001">
    <property type="protein sequence ID" value="GLI93478.1"/>
    <property type="molecule type" value="Genomic_DNA"/>
</dbReference>
<dbReference type="InterPro" id="IPR044666">
    <property type="entry name" value="Cyclophilin_A-like"/>
</dbReference>
<evidence type="ECO:0000313" key="6">
    <source>
        <dbReference type="Proteomes" id="UP001144323"/>
    </source>
</evidence>
<dbReference type="PANTHER" id="PTHR45625">
    <property type="entry name" value="PEPTIDYL-PROLYL CIS-TRANS ISOMERASE-RELATED"/>
    <property type="match status" value="1"/>
</dbReference>
<organism evidence="5 6">
    <name type="scientific">Methylocystis echinoides</name>
    <dbReference type="NCBI Taxonomy" id="29468"/>
    <lineage>
        <taxon>Bacteria</taxon>
        <taxon>Pseudomonadati</taxon>
        <taxon>Pseudomonadota</taxon>
        <taxon>Alphaproteobacteria</taxon>
        <taxon>Hyphomicrobiales</taxon>
        <taxon>Methylocystaceae</taxon>
        <taxon>Methylocystis</taxon>
    </lineage>
</organism>
<keyword evidence="6" id="KW-1185">Reference proteome</keyword>
<name>A0A9W6GUR5_9HYPH</name>
<comment type="catalytic activity">
    <reaction evidence="3">
        <text>[protein]-peptidylproline (omega=180) = [protein]-peptidylproline (omega=0)</text>
        <dbReference type="Rhea" id="RHEA:16237"/>
        <dbReference type="Rhea" id="RHEA-COMP:10747"/>
        <dbReference type="Rhea" id="RHEA-COMP:10748"/>
        <dbReference type="ChEBI" id="CHEBI:83833"/>
        <dbReference type="ChEBI" id="CHEBI:83834"/>
        <dbReference type="EC" id="5.2.1.8"/>
    </reaction>
</comment>
<dbReference type="InterPro" id="IPR002130">
    <property type="entry name" value="Cyclophilin-type_PPIase_dom"/>
</dbReference>
<gene>
    <name evidence="5" type="ORF">LMG27198_24700</name>
</gene>
<evidence type="ECO:0000256" key="2">
    <source>
        <dbReference type="ARBA" id="ARBA00023235"/>
    </source>
</evidence>
<feature type="chain" id="PRO_5041011945" description="Peptidyl-prolyl cis-trans isomerase" evidence="3">
    <location>
        <begin position="27"/>
        <end position="184"/>
    </location>
</feature>
<keyword evidence="2 3" id="KW-0413">Isomerase</keyword>
<dbReference type="RefSeq" id="WP_281803309.1">
    <property type="nucleotide sequence ID" value="NZ_BSEC01000001.1"/>
</dbReference>
<comment type="similarity">
    <text evidence="3">Belongs to the cyclophilin-type PPIase family.</text>
</comment>
<reference evidence="5" key="1">
    <citation type="journal article" date="2023" name="Int. J. Syst. Evol. Microbiol.">
        <title>Methylocystis iwaonis sp. nov., a type II methane-oxidizing bacterium from surface soil of a rice paddy field in Japan, and emended description of the genus Methylocystis (ex Whittenbury et al. 1970) Bowman et al. 1993.</title>
        <authorList>
            <person name="Kaise H."/>
            <person name="Sawadogo J.B."/>
            <person name="Alam M.S."/>
            <person name="Ueno C."/>
            <person name="Dianou D."/>
            <person name="Shinjo R."/>
            <person name="Asakawa S."/>
        </authorList>
    </citation>
    <scope>NUCLEOTIDE SEQUENCE</scope>
    <source>
        <strain evidence="5">LMG27198</strain>
    </source>
</reference>